<keyword evidence="8 10" id="KW-1133">Transmembrane helix</keyword>
<dbReference type="Pfam" id="PF04973">
    <property type="entry name" value="NMN_transporter"/>
    <property type="match status" value="1"/>
</dbReference>
<evidence type="ECO:0000256" key="1">
    <source>
        <dbReference type="ARBA" id="ARBA00002672"/>
    </source>
</evidence>
<organism evidence="11 12">
    <name type="scientific">Andreprevotia lacus DSM 23236</name>
    <dbReference type="NCBI Taxonomy" id="1121001"/>
    <lineage>
        <taxon>Bacteria</taxon>
        <taxon>Pseudomonadati</taxon>
        <taxon>Pseudomonadota</taxon>
        <taxon>Betaproteobacteria</taxon>
        <taxon>Neisseriales</taxon>
        <taxon>Chitinibacteraceae</taxon>
        <taxon>Andreprevotia</taxon>
    </lineage>
</organism>
<accession>A0A1W1X6R5</accession>
<dbReference type="STRING" id="1121001.SAMN02745857_00755"/>
<evidence type="ECO:0000256" key="5">
    <source>
        <dbReference type="ARBA" id="ARBA00022448"/>
    </source>
</evidence>
<evidence type="ECO:0000256" key="9">
    <source>
        <dbReference type="ARBA" id="ARBA00023136"/>
    </source>
</evidence>
<name>A0A1W1X6R5_9NEIS</name>
<dbReference type="PANTHER" id="PTHR36122">
    <property type="entry name" value="NICOTINAMIDE RIBOSIDE TRANSPORTER PNUC"/>
    <property type="match status" value="1"/>
</dbReference>
<evidence type="ECO:0000313" key="12">
    <source>
        <dbReference type="Proteomes" id="UP000192761"/>
    </source>
</evidence>
<evidence type="ECO:0000256" key="6">
    <source>
        <dbReference type="ARBA" id="ARBA00022475"/>
    </source>
</evidence>
<feature type="transmembrane region" description="Helical" evidence="10">
    <location>
        <begin position="163"/>
        <end position="180"/>
    </location>
</feature>
<comment type="subcellular location">
    <subcellularLocation>
        <location evidence="2">Cell membrane</location>
        <topology evidence="2">Multi-pass membrane protein</topology>
    </subcellularLocation>
</comment>
<feature type="transmembrane region" description="Helical" evidence="10">
    <location>
        <begin position="116"/>
        <end position="133"/>
    </location>
</feature>
<dbReference type="RefSeq" id="WP_245804258.1">
    <property type="nucleotide sequence ID" value="NZ_FWXD01000003.1"/>
</dbReference>
<evidence type="ECO:0000256" key="10">
    <source>
        <dbReference type="SAM" id="Phobius"/>
    </source>
</evidence>
<feature type="transmembrane region" description="Helical" evidence="10">
    <location>
        <begin position="85"/>
        <end position="104"/>
    </location>
</feature>
<dbReference type="PANTHER" id="PTHR36122:SF2">
    <property type="entry name" value="NICOTINAMIDE RIBOSIDE TRANSPORTER PNUC"/>
    <property type="match status" value="1"/>
</dbReference>
<evidence type="ECO:0000256" key="8">
    <source>
        <dbReference type="ARBA" id="ARBA00022989"/>
    </source>
</evidence>
<protein>
    <recommendedName>
        <fullName evidence="4">Nicotinamide riboside transporter PnuC</fullName>
    </recommendedName>
</protein>
<dbReference type="GO" id="GO:0005886">
    <property type="term" value="C:plasma membrane"/>
    <property type="evidence" value="ECO:0007669"/>
    <property type="project" value="UniProtKB-SubCell"/>
</dbReference>
<dbReference type="EMBL" id="FWXD01000003">
    <property type="protein sequence ID" value="SMC19626.1"/>
    <property type="molecule type" value="Genomic_DNA"/>
</dbReference>
<proteinExistence type="inferred from homology"/>
<feature type="transmembrane region" description="Helical" evidence="10">
    <location>
        <begin position="29"/>
        <end position="50"/>
    </location>
</feature>
<feature type="transmembrane region" description="Helical" evidence="10">
    <location>
        <begin position="56"/>
        <end position="73"/>
    </location>
</feature>
<evidence type="ECO:0000256" key="3">
    <source>
        <dbReference type="ARBA" id="ARBA00006669"/>
    </source>
</evidence>
<keyword evidence="7 10" id="KW-0812">Transmembrane</keyword>
<reference evidence="11 12" key="1">
    <citation type="submission" date="2017-04" db="EMBL/GenBank/DDBJ databases">
        <authorList>
            <person name="Afonso C.L."/>
            <person name="Miller P.J."/>
            <person name="Scott M.A."/>
            <person name="Spackman E."/>
            <person name="Goraichik I."/>
            <person name="Dimitrov K.M."/>
            <person name="Suarez D.L."/>
            <person name="Swayne D.E."/>
        </authorList>
    </citation>
    <scope>NUCLEOTIDE SEQUENCE [LARGE SCALE GENOMIC DNA]</scope>
    <source>
        <strain evidence="11 12">DSM 23236</strain>
    </source>
</reference>
<dbReference type="Proteomes" id="UP000192761">
    <property type="component" value="Unassembled WGS sequence"/>
</dbReference>
<evidence type="ECO:0000256" key="4">
    <source>
        <dbReference type="ARBA" id="ARBA00017522"/>
    </source>
</evidence>
<keyword evidence="6" id="KW-1003">Cell membrane</keyword>
<comment type="similarity">
    <text evidence="3">Belongs to the nicotinamide ribonucleoside (NR) uptake permease (TC 4.B.1) family.</text>
</comment>
<keyword evidence="12" id="KW-1185">Reference proteome</keyword>
<evidence type="ECO:0000256" key="7">
    <source>
        <dbReference type="ARBA" id="ARBA00022692"/>
    </source>
</evidence>
<dbReference type="GO" id="GO:0034257">
    <property type="term" value="F:nicotinamide riboside transmembrane transporter activity"/>
    <property type="evidence" value="ECO:0007669"/>
    <property type="project" value="InterPro"/>
</dbReference>
<keyword evidence="5" id="KW-0813">Transport</keyword>
<dbReference type="NCBIfam" id="TIGR01528">
    <property type="entry name" value="NMN_trans_PnuC"/>
    <property type="match status" value="1"/>
</dbReference>
<feature type="transmembrane region" description="Helical" evidence="10">
    <location>
        <begin position="140"/>
        <end position="157"/>
    </location>
</feature>
<comment type="function">
    <text evidence="1">Required for nicotinamide riboside transport across the inner membrane.</text>
</comment>
<keyword evidence="9 10" id="KW-0472">Membrane</keyword>
<dbReference type="InterPro" id="IPR006419">
    <property type="entry name" value="NMN_transpt_PnuC"/>
</dbReference>
<evidence type="ECO:0000256" key="2">
    <source>
        <dbReference type="ARBA" id="ARBA00004651"/>
    </source>
</evidence>
<evidence type="ECO:0000313" key="11">
    <source>
        <dbReference type="EMBL" id="SMC19626.1"/>
    </source>
</evidence>
<sequence>MMPSPLEIAASITTAASVWLAARNNVHTWWIGVVGCVLYGWVFFDARLYADVTLQGFFIVSSMAGWLNWLRGAQGAPVAVRRTRLPHAVALAALSVLVAIAYAAVLHRFTDAWNPWLDSLVLTFSVLAQFLLMGRRLENWFAWLLVNTIAVPLYFARELYLSAGLYLVFWCNAWYGLYRWRQELAEAAPDGVAVAA</sequence>
<dbReference type="AlphaFoldDB" id="A0A1W1X6R5"/>
<gene>
    <name evidence="11" type="ORF">SAMN02745857_00755</name>
</gene>